<gene>
    <name evidence="1" type="ORF">GPUH_LOCUS3392</name>
</gene>
<organism evidence="3">
    <name type="scientific">Gongylonema pulchrum</name>
    <dbReference type="NCBI Taxonomy" id="637853"/>
    <lineage>
        <taxon>Eukaryota</taxon>
        <taxon>Metazoa</taxon>
        <taxon>Ecdysozoa</taxon>
        <taxon>Nematoda</taxon>
        <taxon>Chromadorea</taxon>
        <taxon>Rhabditida</taxon>
        <taxon>Spirurina</taxon>
        <taxon>Spiruromorpha</taxon>
        <taxon>Spiruroidea</taxon>
        <taxon>Gongylonematidae</taxon>
        <taxon>Gongylonema</taxon>
    </lineage>
</organism>
<accession>A0A183D3V1</accession>
<dbReference type="EMBL" id="UYRT01005775">
    <property type="protein sequence ID" value="VDK39378.1"/>
    <property type="molecule type" value="Genomic_DNA"/>
</dbReference>
<keyword evidence="2" id="KW-1185">Reference proteome</keyword>
<dbReference type="WBParaSite" id="GPUH_0000339801-mRNA-1">
    <property type="protein sequence ID" value="GPUH_0000339801-mRNA-1"/>
    <property type="gene ID" value="GPUH_0000339801"/>
</dbReference>
<reference evidence="3" key="1">
    <citation type="submission" date="2016-06" db="UniProtKB">
        <authorList>
            <consortium name="WormBaseParasite"/>
        </authorList>
    </citation>
    <scope>IDENTIFICATION</scope>
</reference>
<evidence type="ECO:0000313" key="3">
    <source>
        <dbReference type="WBParaSite" id="GPUH_0000339801-mRNA-1"/>
    </source>
</evidence>
<dbReference type="AlphaFoldDB" id="A0A183D3V1"/>
<evidence type="ECO:0000313" key="1">
    <source>
        <dbReference type="EMBL" id="VDK39378.1"/>
    </source>
</evidence>
<dbReference type="Proteomes" id="UP000271098">
    <property type="component" value="Unassembled WGS sequence"/>
</dbReference>
<name>A0A183D3V1_9BILA</name>
<evidence type="ECO:0000313" key="2">
    <source>
        <dbReference type="Proteomes" id="UP000271098"/>
    </source>
</evidence>
<reference evidence="1 2" key="2">
    <citation type="submission" date="2018-11" db="EMBL/GenBank/DDBJ databases">
        <authorList>
            <consortium name="Pathogen Informatics"/>
        </authorList>
    </citation>
    <scope>NUCLEOTIDE SEQUENCE [LARGE SCALE GENOMIC DNA]</scope>
</reference>
<proteinExistence type="predicted"/>
<protein>
    <submittedName>
        <fullName evidence="3">Transposase</fullName>
    </submittedName>
</protein>
<sequence>MQGASDAHQRAGILQRSGFTVWLIYQRDCCPQPAVATTTNTRTTATTRK</sequence>